<proteinExistence type="predicted"/>
<geneLocation type="plasmid" evidence="1 2">
    <name>pREB6</name>
</geneLocation>
<protein>
    <submittedName>
        <fullName evidence="1">Uncharacterized protein</fullName>
    </submittedName>
</protein>
<gene>
    <name evidence="1" type="ordered locus">AM1_F0174</name>
</gene>
<evidence type="ECO:0000313" key="2">
    <source>
        <dbReference type="Proteomes" id="UP000000268"/>
    </source>
</evidence>
<reference evidence="1 2" key="1">
    <citation type="journal article" date="2008" name="Proc. Natl. Acad. Sci. U.S.A.">
        <title>Niche adaptation and genome expansion in the chlorophyll d-producing cyanobacterium Acaryochloris marina.</title>
        <authorList>
            <person name="Swingley W.D."/>
            <person name="Chen M."/>
            <person name="Cheung P.C."/>
            <person name="Conrad A.L."/>
            <person name="Dejesa L.C."/>
            <person name="Hao J."/>
            <person name="Honchak B.M."/>
            <person name="Karbach L.E."/>
            <person name="Kurdoglu A."/>
            <person name="Lahiri S."/>
            <person name="Mastrian S.D."/>
            <person name="Miyashita H."/>
            <person name="Page L."/>
            <person name="Ramakrishna P."/>
            <person name="Satoh S."/>
            <person name="Sattley W.M."/>
            <person name="Shimada Y."/>
            <person name="Taylor H.L."/>
            <person name="Tomo T."/>
            <person name="Tsuchiya T."/>
            <person name="Wang Z.T."/>
            <person name="Raymond J."/>
            <person name="Mimuro M."/>
            <person name="Blankenship R.E."/>
            <person name="Touchman J.W."/>
        </authorList>
    </citation>
    <scope>NUCLEOTIDE SEQUENCE [LARGE SCALE GENOMIC DNA]</scope>
    <source>
        <strain evidence="2">MBIC 11017</strain>
        <plasmid evidence="2">Plasmid pREB6</plasmid>
    </source>
</reference>
<name>A8ZPW7_ACAM1</name>
<dbReference type="KEGG" id="amr:AM1_F0174"/>
<dbReference type="AlphaFoldDB" id="A8ZPW7"/>
<dbReference type="Proteomes" id="UP000000268">
    <property type="component" value="Plasmid pREB6"/>
</dbReference>
<evidence type="ECO:0000313" key="1">
    <source>
        <dbReference type="EMBL" id="ABW33011.1"/>
    </source>
</evidence>
<dbReference type="EMBL" id="CP000843">
    <property type="protein sequence ID" value="ABW33011.1"/>
    <property type="molecule type" value="Genomic_DNA"/>
</dbReference>
<accession>A8ZPW7</accession>
<keyword evidence="1" id="KW-0614">Plasmid</keyword>
<dbReference type="HOGENOM" id="CLU_2646147_0_0_3"/>
<dbReference type="RefSeq" id="WP_012168236.1">
    <property type="nucleotide sequence ID" value="NC_009931.1"/>
</dbReference>
<sequence>MSEPTYSEEIEEPTADQTVFRPYPYCLWCRYLAAHYDFCAVVPFGWTNGLIERCPEFDSEYGDAETLAVFDDIIPF</sequence>
<organism evidence="1 2">
    <name type="scientific">Acaryochloris marina (strain MBIC 11017)</name>
    <dbReference type="NCBI Taxonomy" id="329726"/>
    <lineage>
        <taxon>Bacteria</taxon>
        <taxon>Bacillati</taxon>
        <taxon>Cyanobacteriota</taxon>
        <taxon>Cyanophyceae</taxon>
        <taxon>Acaryochloridales</taxon>
        <taxon>Acaryochloridaceae</taxon>
        <taxon>Acaryochloris</taxon>
    </lineage>
</organism>
<keyword evidence="2" id="KW-1185">Reference proteome</keyword>